<evidence type="ECO:0000256" key="1">
    <source>
        <dbReference type="SAM" id="SignalP"/>
    </source>
</evidence>
<dbReference type="STRING" id="1177755.A7A08_02833"/>
<protein>
    <submittedName>
        <fullName evidence="2">Uncharacterized protein</fullName>
    </submittedName>
</protein>
<evidence type="ECO:0000313" key="2">
    <source>
        <dbReference type="EMBL" id="ODA66186.1"/>
    </source>
</evidence>
<feature type="chain" id="PRO_5009116386" evidence="1">
    <location>
        <begin position="22"/>
        <end position="139"/>
    </location>
</feature>
<dbReference type="Proteomes" id="UP000095087">
    <property type="component" value="Unassembled WGS sequence"/>
</dbReference>
<keyword evidence="3" id="KW-1185">Reference proteome</keyword>
<feature type="signal peptide" evidence="1">
    <location>
        <begin position="1"/>
        <end position="21"/>
    </location>
</feature>
<gene>
    <name evidence="2" type="ORF">A7A08_02833</name>
</gene>
<comment type="caution">
    <text evidence="2">The sequence shown here is derived from an EMBL/GenBank/DDBJ whole genome shotgun (WGS) entry which is preliminary data.</text>
</comment>
<dbReference type="OrthoDB" id="5489603at2"/>
<proteinExistence type="predicted"/>
<dbReference type="EMBL" id="MASI01000009">
    <property type="protein sequence ID" value="ODA66186.1"/>
    <property type="molecule type" value="Genomic_DNA"/>
</dbReference>
<reference evidence="2 3" key="1">
    <citation type="submission" date="2016-07" db="EMBL/GenBank/DDBJ databases">
        <title>Draft genome sequence of Methyloligella halotolerans C2T (VKM B-2706T=CCUG 61687T=DSM 25045T), a halotolerant polyhydroxybutyrate accumulating methylotroph.</title>
        <authorList>
            <person name="Vasilenko O.V."/>
            <person name="Doronina N.V."/>
            <person name="Poroshina M.N."/>
            <person name="Tarlachkov S.V."/>
            <person name="Trotsenko Y.A."/>
        </authorList>
    </citation>
    <scope>NUCLEOTIDE SEQUENCE [LARGE SCALE GENOMIC DNA]</scope>
    <source>
        <strain evidence="2 3">VKM B-2706</strain>
    </source>
</reference>
<accession>A0A1E2RVA4</accession>
<evidence type="ECO:0000313" key="3">
    <source>
        <dbReference type="Proteomes" id="UP000095087"/>
    </source>
</evidence>
<organism evidence="2 3">
    <name type="scientific">Methyloligella halotolerans</name>
    <dbReference type="NCBI Taxonomy" id="1177755"/>
    <lineage>
        <taxon>Bacteria</taxon>
        <taxon>Pseudomonadati</taxon>
        <taxon>Pseudomonadota</taxon>
        <taxon>Alphaproteobacteria</taxon>
        <taxon>Hyphomicrobiales</taxon>
        <taxon>Hyphomicrobiaceae</taxon>
        <taxon>Methyloligella</taxon>
    </lineage>
</organism>
<keyword evidence="1" id="KW-0732">Signal</keyword>
<name>A0A1E2RVA4_9HYPH</name>
<dbReference type="AlphaFoldDB" id="A0A1E2RVA4"/>
<sequence>MLTRVLFAIGLLLAPVASAWAADPEVVALGLTDHATSVAEIGKGDALPAPTRETGGVAYLVLDGAEPGDRVTVRLMNEGKSLMHNVATVEKGGEEVFLQAGKTGVPAGGWPEGSYTAKVEIVRGGDVVLEKSSEPVTFD</sequence>
<dbReference type="RefSeq" id="WP_069095995.1">
    <property type="nucleotide sequence ID" value="NZ_MASI01000009.1"/>
</dbReference>